<organism evidence="5 6">
    <name type="scientific">Parapedobacter luteus</name>
    <dbReference type="NCBI Taxonomy" id="623280"/>
    <lineage>
        <taxon>Bacteria</taxon>
        <taxon>Pseudomonadati</taxon>
        <taxon>Bacteroidota</taxon>
        <taxon>Sphingobacteriia</taxon>
        <taxon>Sphingobacteriales</taxon>
        <taxon>Sphingobacteriaceae</taxon>
        <taxon>Parapedobacter</taxon>
    </lineage>
</organism>
<dbReference type="Proteomes" id="UP000190541">
    <property type="component" value="Unassembled WGS sequence"/>
</dbReference>
<dbReference type="PANTHER" id="PTHR48094">
    <property type="entry name" value="PROTEIN/NUCLEIC ACID DEGLYCASE DJ-1-RELATED"/>
    <property type="match status" value="1"/>
</dbReference>
<evidence type="ECO:0000313" key="5">
    <source>
        <dbReference type="EMBL" id="SKB39765.1"/>
    </source>
</evidence>
<dbReference type="STRING" id="623280.SAMN05660226_01164"/>
<name>A0A1T5AXQ7_9SPHI</name>
<dbReference type="PANTHER" id="PTHR48094:SF11">
    <property type="entry name" value="GLUTATHIONE-INDEPENDENT GLYOXALASE HSP31-RELATED"/>
    <property type="match status" value="1"/>
</dbReference>
<evidence type="ECO:0000313" key="6">
    <source>
        <dbReference type="Proteomes" id="UP000190541"/>
    </source>
</evidence>
<dbReference type="RefSeq" id="WP_233632587.1">
    <property type="nucleotide sequence ID" value="NZ_FUYS01000002.1"/>
</dbReference>
<dbReference type="GO" id="GO:0008233">
    <property type="term" value="F:peptidase activity"/>
    <property type="evidence" value="ECO:0007669"/>
    <property type="project" value="UniProtKB-KW"/>
</dbReference>
<reference evidence="5 6" key="1">
    <citation type="submission" date="2017-02" db="EMBL/GenBank/DDBJ databases">
        <authorList>
            <person name="Peterson S.W."/>
        </authorList>
    </citation>
    <scope>NUCLEOTIDE SEQUENCE [LARGE SCALE GENOMIC DNA]</scope>
    <source>
        <strain evidence="5 6">DSM 22899</strain>
    </source>
</reference>
<keyword evidence="2" id="KW-0456">Lyase</keyword>
<keyword evidence="5" id="KW-0378">Hydrolase</keyword>
<evidence type="ECO:0000256" key="3">
    <source>
        <dbReference type="ARBA" id="ARBA00038493"/>
    </source>
</evidence>
<comment type="similarity">
    <text evidence="3">Belongs to the peptidase C56 family. HSP31-like subfamily.</text>
</comment>
<dbReference type="EMBL" id="FUYS01000002">
    <property type="protein sequence ID" value="SKB39765.1"/>
    <property type="molecule type" value="Genomic_DNA"/>
</dbReference>
<keyword evidence="6" id="KW-1185">Reference proteome</keyword>
<evidence type="ECO:0000259" key="4">
    <source>
        <dbReference type="Pfam" id="PF01965"/>
    </source>
</evidence>
<evidence type="ECO:0000256" key="2">
    <source>
        <dbReference type="ARBA" id="ARBA00023239"/>
    </source>
</evidence>
<dbReference type="GO" id="GO:0005737">
    <property type="term" value="C:cytoplasm"/>
    <property type="evidence" value="ECO:0007669"/>
    <property type="project" value="TreeGrafter"/>
</dbReference>
<dbReference type="CDD" id="cd03141">
    <property type="entry name" value="GATase1_Hsp31_like"/>
    <property type="match status" value="1"/>
</dbReference>
<dbReference type="AlphaFoldDB" id="A0A1T5AXQ7"/>
<evidence type="ECO:0000256" key="1">
    <source>
        <dbReference type="ARBA" id="ARBA00023016"/>
    </source>
</evidence>
<dbReference type="Pfam" id="PF01965">
    <property type="entry name" value="DJ-1_PfpI"/>
    <property type="match status" value="1"/>
</dbReference>
<accession>A0A1T5AXQ7</accession>
<dbReference type="GO" id="GO:0019172">
    <property type="term" value="F:glyoxalase III activity"/>
    <property type="evidence" value="ECO:0007669"/>
    <property type="project" value="TreeGrafter"/>
</dbReference>
<dbReference type="SUPFAM" id="SSF52317">
    <property type="entry name" value="Class I glutamine amidotransferase-like"/>
    <property type="match status" value="1"/>
</dbReference>
<keyword evidence="5" id="KW-0645">Protease</keyword>
<gene>
    <name evidence="5" type="ORF">SAMN05660226_01164</name>
</gene>
<dbReference type="GO" id="GO:0019243">
    <property type="term" value="P:methylglyoxal catabolic process to D-lactate via S-lactoyl-glutathione"/>
    <property type="evidence" value="ECO:0007669"/>
    <property type="project" value="TreeGrafter"/>
</dbReference>
<protein>
    <submittedName>
        <fullName evidence="5">Putative intracellular protease/amidase</fullName>
    </submittedName>
</protein>
<keyword evidence="1" id="KW-0346">Stress response</keyword>
<dbReference type="GO" id="GO:0006508">
    <property type="term" value="P:proteolysis"/>
    <property type="evidence" value="ECO:0007669"/>
    <property type="project" value="UniProtKB-KW"/>
</dbReference>
<dbReference type="InterPro" id="IPR029062">
    <property type="entry name" value="Class_I_gatase-like"/>
</dbReference>
<dbReference type="Gene3D" id="3.40.50.880">
    <property type="match status" value="1"/>
</dbReference>
<proteinExistence type="inferred from homology"/>
<dbReference type="InterPro" id="IPR002818">
    <property type="entry name" value="DJ-1/PfpI"/>
</dbReference>
<feature type="domain" description="DJ-1/PfpI" evidence="4">
    <location>
        <begin position="27"/>
        <end position="215"/>
    </location>
</feature>
<sequence length="238" mass="25435">MRKVLMVLTSHQDMENTDSKTGVWLGEFTEPYYEFIDNGFAVVLASPVGGEPPVDPMSKLAEHITASNRRFHDDPDAQRLFSNTLTLDTLTAVNFDALFYPGGHGPLWDLARNATSGQLILDFMAAGKPVGAVCHGPAALIKAAALQPGLLRGKRVTAFTNMEETLSARTGNIPYNLESALKELGADFHAALVPFTKHVETDGMLVTGQNPLSAGPTARAVIQLLGAKGELGVVDPLP</sequence>
<dbReference type="InterPro" id="IPR050325">
    <property type="entry name" value="Prot/Nucl_acid_deglycase"/>
</dbReference>